<evidence type="ECO:0000256" key="1">
    <source>
        <dbReference type="SAM" id="Phobius"/>
    </source>
</evidence>
<accession>A0ABX7PUL4</accession>
<sequence length="56" mass="5929">MILAASALCLGAATASALAIAGLGFAVWSYYQKKKRKAFIVFFLSALLSLIANLFC</sequence>
<dbReference type="Proteomes" id="UP000663088">
    <property type="component" value="Chromosome"/>
</dbReference>
<dbReference type="EMBL" id="CP065956">
    <property type="protein sequence ID" value="QSR86276.1"/>
    <property type="molecule type" value="Genomic_DNA"/>
</dbReference>
<name>A0ABX7PUL4_9BACT</name>
<organism evidence="2 3">
    <name type="scientific">Candidatus Methylacidiphilum infernorum</name>
    <dbReference type="NCBI Taxonomy" id="511746"/>
    <lineage>
        <taxon>Bacteria</taxon>
        <taxon>Pseudomonadati</taxon>
        <taxon>Verrucomicrobiota</taxon>
        <taxon>Methylacidiphilae</taxon>
        <taxon>Methylacidiphilales</taxon>
        <taxon>Methylacidiphilaceae</taxon>
        <taxon>Methylacidiphilum (ex Ratnadevi et al. 2023)</taxon>
    </lineage>
</organism>
<keyword evidence="1" id="KW-1133">Transmembrane helix</keyword>
<gene>
    <name evidence="2" type="ORF">EM20IM_07155</name>
</gene>
<protein>
    <submittedName>
        <fullName evidence="2">Uncharacterized protein</fullName>
    </submittedName>
</protein>
<keyword evidence="1" id="KW-0812">Transmembrane</keyword>
<evidence type="ECO:0000313" key="2">
    <source>
        <dbReference type="EMBL" id="QSR86276.1"/>
    </source>
</evidence>
<proteinExistence type="predicted"/>
<keyword evidence="1" id="KW-0472">Membrane</keyword>
<dbReference type="RefSeq" id="WP_206845155.1">
    <property type="nucleotide sequence ID" value="NZ_CP065956.1"/>
</dbReference>
<evidence type="ECO:0000313" key="3">
    <source>
        <dbReference type="Proteomes" id="UP000663088"/>
    </source>
</evidence>
<keyword evidence="3" id="KW-1185">Reference proteome</keyword>
<feature type="transmembrane region" description="Helical" evidence="1">
    <location>
        <begin position="37"/>
        <end position="55"/>
    </location>
</feature>
<reference evidence="2 3" key="1">
    <citation type="submission" date="2020-12" db="EMBL/GenBank/DDBJ databases">
        <authorList>
            <person name="Awala S.I."/>
            <person name="Gwak J.-H."/>
            <person name="Kim S.-J."/>
            <person name="Rhee S.-K."/>
        </authorList>
    </citation>
    <scope>NUCLEOTIDE SEQUENCE [LARGE SCALE GENOMIC DNA]</scope>
    <source>
        <strain evidence="2 3">IT5</strain>
    </source>
</reference>